<keyword evidence="2" id="KW-1185">Reference proteome</keyword>
<evidence type="ECO:0000313" key="2">
    <source>
        <dbReference type="Proteomes" id="UP000002710"/>
    </source>
</evidence>
<dbReference type="EMBL" id="CP000112">
    <property type="protein sequence ID" value="ABB37702.1"/>
    <property type="molecule type" value="Genomic_DNA"/>
</dbReference>
<dbReference type="HOGENOM" id="CLU_2218808_0_0_7"/>
<dbReference type="KEGG" id="dde:Dde_0901"/>
<reference evidence="1 2" key="1">
    <citation type="journal article" date="2011" name="J. Bacteriol.">
        <title>Complete genome sequence and updated annotation of Desulfovibrio alaskensis G20.</title>
        <authorList>
            <person name="Hauser L.J."/>
            <person name="Land M.L."/>
            <person name="Brown S.D."/>
            <person name="Larimer F."/>
            <person name="Keller K.L."/>
            <person name="Rapp-Giles B.J."/>
            <person name="Price M.N."/>
            <person name="Lin M."/>
            <person name="Bruce D.C."/>
            <person name="Detter J.C."/>
            <person name="Tapia R."/>
            <person name="Han C.S."/>
            <person name="Goodwin L.A."/>
            <person name="Cheng J.F."/>
            <person name="Pitluck S."/>
            <person name="Copeland A."/>
            <person name="Lucas S."/>
            <person name="Nolan M."/>
            <person name="Lapidus A.L."/>
            <person name="Palumbo A.V."/>
            <person name="Wall J.D."/>
        </authorList>
    </citation>
    <scope>NUCLEOTIDE SEQUENCE [LARGE SCALE GENOMIC DNA]</scope>
    <source>
        <strain evidence="2">ATCC BAA 1058 / DSM 17464 / G20</strain>
    </source>
</reference>
<dbReference type="STRING" id="207559.Dde_0901"/>
<dbReference type="AlphaFoldDB" id="Q314E4"/>
<dbReference type="Proteomes" id="UP000002710">
    <property type="component" value="Chromosome"/>
</dbReference>
<protein>
    <submittedName>
        <fullName evidence="1">Uncharacterized protein</fullName>
    </submittedName>
</protein>
<gene>
    <name evidence="1" type="ordered locus">Dde_0901</name>
</gene>
<dbReference type="eggNOG" id="ENOG5030JU5">
    <property type="taxonomic scope" value="Bacteria"/>
</dbReference>
<proteinExistence type="predicted"/>
<accession>Q314E4</accession>
<dbReference type="RefSeq" id="WP_011366946.1">
    <property type="nucleotide sequence ID" value="NC_007519.1"/>
</dbReference>
<organism evidence="1 2">
    <name type="scientific">Oleidesulfovibrio alaskensis (strain ATCC BAA-1058 / DSM 17464 / G20)</name>
    <name type="common">Desulfovibrio alaskensis</name>
    <dbReference type="NCBI Taxonomy" id="207559"/>
    <lineage>
        <taxon>Bacteria</taxon>
        <taxon>Pseudomonadati</taxon>
        <taxon>Thermodesulfobacteriota</taxon>
        <taxon>Desulfovibrionia</taxon>
        <taxon>Desulfovibrionales</taxon>
        <taxon>Desulfovibrionaceae</taxon>
        <taxon>Oleidesulfovibrio</taxon>
    </lineage>
</organism>
<evidence type="ECO:0000313" key="1">
    <source>
        <dbReference type="EMBL" id="ABB37702.1"/>
    </source>
</evidence>
<sequence length="106" mass="11747">METYKYRFDQSVPAQDLEDTFMLALLAVESMYGHSRVRMESRFNLDKQNRTCFIDAATKVGCDLASIFTGFATKEYGERAVMIDREPASGGCACNAKAPSAMEVAV</sequence>
<name>Q314E4_OLEA2</name>